<protein>
    <submittedName>
        <fullName evidence="2">Uncharacterized protein</fullName>
    </submittedName>
</protein>
<reference evidence="2 3" key="1">
    <citation type="journal article" date="2017" name="Genome Announc.">
        <title>Draft Genome Sequence of Romboutsia maritimum sp. nov. Strain CCRI-22766(T), Isolated from Coastal Estuarine Mud.</title>
        <authorList>
            <person name="Maheux A.F."/>
            <person name="Boudreau D.K."/>
            <person name="Berube E."/>
            <person name="Boissinot M."/>
            <person name="Raymond F."/>
            <person name="Brodeur S."/>
            <person name="Corbeil J."/>
            <person name="Brightwell G."/>
            <person name="Broda D."/>
            <person name="Omar R.F."/>
            <person name="Bergeron M.G."/>
        </authorList>
    </citation>
    <scope>NUCLEOTIDE SEQUENCE [LARGE SCALE GENOMIC DNA]</scope>
    <source>
        <strain evidence="2 3">CCRI-22766</strain>
    </source>
</reference>
<evidence type="ECO:0000256" key="1">
    <source>
        <dbReference type="SAM" id="SignalP"/>
    </source>
</evidence>
<feature type="signal peptide" evidence="1">
    <location>
        <begin position="1"/>
        <end position="21"/>
    </location>
</feature>
<keyword evidence="3" id="KW-1185">Reference proteome</keyword>
<dbReference type="AlphaFoldDB" id="A0A371IV14"/>
<organism evidence="2 3">
    <name type="scientific">Romboutsia maritimum</name>
    <dbReference type="NCBI Taxonomy" id="2020948"/>
    <lineage>
        <taxon>Bacteria</taxon>
        <taxon>Bacillati</taxon>
        <taxon>Bacillota</taxon>
        <taxon>Clostridia</taxon>
        <taxon>Peptostreptococcales</taxon>
        <taxon>Peptostreptococcaceae</taxon>
        <taxon>Romboutsia</taxon>
    </lineage>
</organism>
<feature type="chain" id="PRO_5016877163" evidence="1">
    <location>
        <begin position="22"/>
        <end position="153"/>
    </location>
</feature>
<evidence type="ECO:0000313" key="3">
    <source>
        <dbReference type="Proteomes" id="UP000243494"/>
    </source>
</evidence>
<gene>
    <name evidence="2" type="ORF">CHF27_004325</name>
</gene>
<comment type="caution">
    <text evidence="2">The sequence shown here is derived from an EMBL/GenBank/DDBJ whole genome shotgun (WGS) entry which is preliminary data.</text>
</comment>
<dbReference type="Proteomes" id="UP000243494">
    <property type="component" value="Unassembled WGS sequence"/>
</dbReference>
<accession>A0A371IV14</accession>
<dbReference type="EMBL" id="NOJZ02000004">
    <property type="protein sequence ID" value="RDY24316.1"/>
    <property type="molecule type" value="Genomic_DNA"/>
</dbReference>
<keyword evidence="1" id="KW-0732">Signal</keyword>
<proteinExistence type="predicted"/>
<sequence>MKKLFITILTIVFISTSMSFANVPNSTADKLLSELDIIHKDLTLITKMMMNIENKDAKEIDKIKQIIKRDNSIIDSNYSVLNNLYTNETNIELKKQYAEIGYILSSHAIALNNFSLYVDEPNNIDEFIDGVTMIRNGHMTLDYVENKIKDVHK</sequence>
<name>A0A371IV14_9FIRM</name>
<dbReference type="RefSeq" id="WP_095406082.1">
    <property type="nucleotide sequence ID" value="NZ_NOJZ02000004.1"/>
</dbReference>
<evidence type="ECO:0000313" key="2">
    <source>
        <dbReference type="EMBL" id="RDY24316.1"/>
    </source>
</evidence>